<sequence>MVSWKTISDCALVVFSCIVLLRYLIQRAEYMESYFEYKMDLCVTDAQKIAQLENWDADSKFDPPPFKTHEEWDAFWTIHREKAFYKYRHIFADNYVPPYLRENKIILTGGGKYMTFDD</sequence>
<proteinExistence type="predicted"/>
<name>A0A1I7T1Y8_9PELO</name>
<reference evidence="2" key="1">
    <citation type="submission" date="2016-11" db="UniProtKB">
        <authorList>
            <consortium name="WormBaseParasite"/>
        </authorList>
    </citation>
    <scope>IDENTIFICATION</scope>
</reference>
<dbReference type="Proteomes" id="UP000095282">
    <property type="component" value="Unplaced"/>
</dbReference>
<accession>A0A1I7T1Y8</accession>
<protein>
    <submittedName>
        <fullName evidence="2">Methyltranfer_dom domain-containing protein</fullName>
    </submittedName>
</protein>
<organism evidence="1 2">
    <name type="scientific">Caenorhabditis tropicalis</name>
    <dbReference type="NCBI Taxonomy" id="1561998"/>
    <lineage>
        <taxon>Eukaryota</taxon>
        <taxon>Metazoa</taxon>
        <taxon>Ecdysozoa</taxon>
        <taxon>Nematoda</taxon>
        <taxon>Chromadorea</taxon>
        <taxon>Rhabditida</taxon>
        <taxon>Rhabditina</taxon>
        <taxon>Rhabditomorpha</taxon>
        <taxon>Rhabditoidea</taxon>
        <taxon>Rhabditidae</taxon>
        <taxon>Peloderinae</taxon>
        <taxon>Caenorhabditis</taxon>
    </lineage>
</organism>
<dbReference type="WBParaSite" id="Csp11.Scaffold471.g1645.t1">
    <property type="protein sequence ID" value="Csp11.Scaffold471.g1645.t1"/>
    <property type="gene ID" value="Csp11.Scaffold471.g1645"/>
</dbReference>
<evidence type="ECO:0000313" key="2">
    <source>
        <dbReference type="WBParaSite" id="Csp11.Scaffold471.g1645.t1"/>
    </source>
</evidence>
<keyword evidence="1" id="KW-1185">Reference proteome</keyword>
<evidence type="ECO:0000313" key="1">
    <source>
        <dbReference type="Proteomes" id="UP000095282"/>
    </source>
</evidence>
<dbReference type="AlphaFoldDB" id="A0A1I7T1Y8"/>
<dbReference type="eggNOG" id="ENOG502R192">
    <property type="taxonomic scope" value="Eukaryota"/>
</dbReference>